<dbReference type="InterPro" id="IPR026444">
    <property type="entry name" value="Secre_tail"/>
</dbReference>
<feature type="domain" description="SbsA Ig-like" evidence="3">
    <location>
        <begin position="258"/>
        <end position="364"/>
    </location>
</feature>
<dbReference type="Pfam" id="PF18962">
    <property type="entry name" value="Por_Secre_tail"/>
    <property type="match status" value="1"/>
</dbReference>
<dbReference type="NCBIfam" id="TIGR04183">
    <property type="entry name" value="Por_Secre_tail"/>
    <property type="match status" value="1"/>
</dbReference>
<name>A0ABR6VW28_9BACT</name>
<dbReference type="Gene3D" id="2.60.40.1220">
    <property type="match status" value="1"/>
</dbReference>
<comment type="caution">
    <text evidence="5">The sequence shown here is derived from an EMBL/GenBank/DDBJ whole genome shotgun (WGS) entry which is preliminary data.</text>
</comment>
<evidence type="ECO:0000313" key="5">
    <source>
        <dbReference type="EMBL" id="MBC3541361.1"/>
    </source>
</evidence>
<dbReference type="RefSeq" id="WP_186640157.1">
    <property type="nucleotide sequence ID" value="NZ_JACOAF010000041.1"/>
</dbReference>
<evidence type="ECO:0000259" key="3">
    <source>
        <dbReference type="Pfam" id="PF13205"/>
    </source>
</evidence>
<dbReference type="EMBL" id="JACOAF010000041">
    <property type="protein sequence ID" value="MBC3541361.1"/>
    <property type="molecule type" value="Genomic_DNA"/>
</dbReference>
<evidence type="ECO:0000256" key="1">
    <source>
        <dbReference type="ARBA" id="ARBA00022729"/>
    </source>
</evidence>
<dbReference type="Pfam" id="PF03372">
    <property type="entry name" value="Exo_endo_phos"/>
    <property type="match status" value="1"/>
</dbReference>
<dbReference type="Gene3D" id="2.60.120.200">
    <property type="match status" value="1"/>
</dbReference>
<dbReference type="Gene3D" id="3.60.10.10">
    <property type="entry name" value="Endonuclease/exonuclease/phosphatase"/>
    <property type="match status" value="1"/>
</dbReference>
<organism evidence="5 6">
    <name type="scientific">Rufibacter sediminis</name>
    <dbReference type="NCBI Taxonomy" id="2762756"/>
    <lineage>
        <taxon>Bacteria</taxon>
        <taxon>Pseudomonadati</taxon>
        <taxon>Bacteroidota</taxon>
        <taxon>Cytophagia</taxon>
        <taxon>Cytophagales</taxon>
        <taxon>Hymenobacteraceae</taxon>
        <taxon>Rufibacter</taxon>
    </lineage>
</organism>
<dbReference type="NCBIfam" id="NF038128">
    <property type="entry name" value="choice_anch_J"/>
    <property type="match status" value="1"/>
</dbReference>
<dbReference type="Pfam" id="PF13205">
    <property type="entry name" value="Big_5"/>
    <property type="match status" value="1"/>
</dbReference>
<feature type="domain" description="Endonuclease/exonuclease/phosphatase" evidence="2">
    <location>
        <begin position="763"/>
        <end position="1042"/>
    </location>
</feature>
<dbReference type="Proteomes" id="UP000659698">
    <property type="component" value="Unassembled WGS sequence"/>
</dbReference>
<dbReference type="InterPro" id="IPR005135">
    <property type="entry name" value="Endo/exonuclease/phosphatase"/>
</dbReference>
<dbReference type="InterPro" id="IPR032812">
    <property type="entry name" value="SbsA_Ig"/>
</dbReference>
<evidence type="ECO:0000259" key="4">
    <source>
        <dbReference type="Pfam" id="PF18962"/>
    </source>
</evidence>
<keyword evidence="6" id="KW-1185">Reference proteome</keyword>
<evidence type="ECO:0000313" key="6">
    <source>
        <dbReference type="Proteomes" id="UP000659698"/>
    </source>
</evidence>
<dbReference type="InterPro" id="IPR036691">
    <property type="entry name" value="Endo/exonu/phosph_ase_sf"/>
</dbReference>
<reference evidence="5 6" key="1">
    <citation type="journal article" date="2019" name="Int. J. Syst. Evol. Microbiol.">
        <title>Rufibacter sediminis sp. nov., isolated from freshwater lake sediment.</title>
        <authorList>
            <person name="Qu J.H."/>
            <person name="Zhang L.J."/>
            <person name="Fu Y.H."/>
            <person name="Li H.F."/>
        </authorList>
    </citation>
    <scope>NUCLEOTIDE SEQUENCE [LARGE SCALE GENOMIC DNA]</scope>
    <source>
        <strain evidence="5 6">H-1</strain>
    </source>
</reference>
<keyword evidence="1" id="KW-0732">Signal</keyword>
<gene>
    <name evidence="5" type="ORF">H7U12_16825</name>
</gene>
<dbReference type="InterPro" id="IPR014755">
    <property type="entry name" value="Cu-Rt/internalin_Ig-like"/>
</dbReference>
<proteinExistence type="predicted"/>
<protein>
    <submittedName>
        <fullName evidence="5">Ig-like domain-containing protein</fullName>
    </submittedName>
</protein>
<sequence>MFKPLQKLSILFVAVLWLGSSGKALGQIFSEDFDYSAGSELKGANGWRQTGTAASPTILVSPTGLSYPGSPASGVGNGALLNANGDDVNKALPVTYGSGKTVYASFLLNVAIARSGDYFLHLGANPIGSGFFGRVYVKSAGAGFQLGVSKATNASPLPAATYGEPVFDLNTTYLVVLKYSIVEGTGNDVAEIFVNPVLGGAEPSVPLAKAEITSAGEATTIGSVALRQGGATSGASVTVDGIRVSDAWADVTAAAQADITPPTLVSTTPANGAANVETITDLTLNFNEAVVAGTGNVVLTWNEGTMSKTLSASDAQLEGATVTFKNVELLPGTTYALRIDNAAFKDAAGNSYAGLTGNGVSFSTAAVATPVLTSSTEAIAFPFTALGKSSILSYELSGSNLAESTTVTVTGPFQISKTNANFSSASLTFTSAELATAQKVYVRFSPTQAGSVTGSITNTTAGAQSLAIPLSGVSADPYNQNFNDPAFLTNSGWTRFSVTGAQVWASTNFGRDCLTGCNAATPNKAVQINGFAGGVSVPNEDWLISPELDLTSFTNMAVLDFWTISAFAGDQLKLMYSTDFTGTGNPNAANWLEIPGVFPAANSNLWTLSQGIELPKTAKYVAFVYTTASGASRWTVDDVRIQDLSSFHTIPAATLSFGEAASGTTSAAQTFTFRAVGYGSVTLTASAGFELSADNGGTFASSVTLPETETAAAAGKAIQVRFAPVSRQLKVEGAVTFTSAGLNVSTIQLLGSSYLKAETFDIATYNMEFFGNGNQIGTGFGPANALLQIANATTVLNRMNMDIIGVEEISDETALDQVIANLPAGYAKRISPVYSYSIKPNSSTEPFPAQKIGFLYNTAHVTPVGFRVMFEDLYRQAVAGTTTLINDDFWSSGRLPYMGIFDVRAGGITKRIHVITIHAKSGSATSDFNRRVADIQVLKDTLDTYYANQNVILLGDFNDNVVGSINAGGVSSYNSFVTDVADYQALTYPLAQAGGFSFPSSGSFLDHLIISNELMDEYLEPSTTIEDPRGYVANYSNTTSDHLPVFSRFAFTSTDPVGTKEDEKDKFRIYPNPTTTGNVVLQLPVLAPKGVLQLTVYSLRGEIVLQTSGNEQTMNQQLSAKMSAANPGMYLVKIQAGDRVYQARLIKK</sequence>
<accession>A0ABR6VW28</accession>
<feature type="domain" description="Secretion system C-terminal sorting" evidence="4">
    <location>
        <begin position="1069"/>
        <end position="1144"/>
    </location>
</feature>
<evidence type="ECO:0000259" key="2">
    <source>
        <dbReference type="Pfam" id="PF03372"/>
    </source>
</evidence>
<dbReference type="SUPFAM" id="SSF56219">
    <property type="entry name" value="DNase I-like"/>
    <property type="match status" value="1"/>
</dbReference>